<feature type="transmembrane region" description="Helical" evidence="1">
    <location>
        <begin position="192"/>
        <end position="213"/>
    </location>
</feature>
<gene>
    <name evidence="2" type="ORF">IC235_14055</name>
</gene>
<evidence type="ECO:0000313" key="3">
    <source>
        <dbReference type="Proteomes" id="UP000612233"/>
    </source>
</evidence>
<dbReference type="AlphaFoldDB" id="A0A927BDV9"/>
<dbReference type="RefSeq" id="WP_191005820.1">
    <property type="nucleotide sequence ID" value="NZ_JACXAD010000015.1"/>
</dbReference>
<protein>
    <submittedName>
        <fullName evidence="2">Uncharacterized protein</fullName>
    </submittedName>
</protein>
<organism evidence="2 3">
    <name type="scientific">Hymenobacter montanus</name>
    <dbReference type="NCBI Taxonomy" id="2771359"/>
    <lineage>
        <taxon>Bacteria</taxon>
        <taxon>Pseudomonadati</taxon>
        <taxon>Bacteroidota</taxon>
        <taxon>Cytophagia</taxon>
        <taxon>Cytophagales</taxon>
        <taxon>Hymenobacteraceae</taxon>
        <taxon>Hymenobacter</taxon>
    </lineage>
</organism>
<keyword evidence="3" id="KW-1185">Reference proteome</keyword>
<keyword evidence="1" id="KW-0812">Transmembrane</keyword>
<proteinExistence type="predicted"/>
<sequence length="219" mass="24619">MSFISALQRSTLFLIFLTYYRANAQGDKWHRVSIDDSATVELPGRVLKKKAKETEAFYHKNGQAIYIIALQRDAYNGNPIESELTKFYNAALKGTMDAAGGGQITEKKIFTVDDFTGVEAQYITPNRPSLPKVKYVRLLLANGIFYSQSFWANSDQDSILTESRKRFFSSFQTGVKKTLPVDPETQTLAYKLGSLMGSLLAYGAIIYVLVVVIRRLFKA</sequence>
<keyword evidence="1" id="KW-1133">Transmembrane helix</keyword>
<evidence type="ECO:0000313" key="2">
    <source>
        <dbReference type="EMBL" id="MBD2769012.1"/>
    </source>
</evidence>
<reference evidence="2" key="1">
    <citation type="submission" date="2020-09" db="EMBL/GenBank/DDBJ databases">
        <authorList>
            <person name="Kim M.K."/>
        </authorList>
    </citation>
    <scope>NUCLEOTIDE SEQUENCE</scope>
    <source>
        <strain evidence="2">BT664</strain>
    </source>
</reference>
<accession>A0A927BDV9</accession>
<name>A0A927BDV9_9BACT</name>
<keyword evidence="1" id="KW-0472">Membrane</keyword>
<comment type="caution">
    <text evidence="2">The sequence shown here is derived from an EMBL/GenBank/DDBJ whole genome shotgun (WGS) entry which is preliminary data.</text>
</comment>
<evidence type="ECO:0000256" key="1">
    <source>
        <dbReference type="SAM" id="Phobius"/>
    </source>
</evidence>
<dbReference type="EMBL" id="JACXAD010000015">
    <property type="protein sequence ID" value="MBD2769012.1"/>
    <property type="molecule type" value="Genomic_DNA"/>
</dbReference>
<dbReference type="Proteomes" id="UP000612233">
    <property type="component" value="Unassembled WGS sequence"/>
</dbReference>